<feature type="domain" description="GH18" evidence="10">
    <location>
        <begin position="136"/>
        <end position="494"/>
    </location>
</feature>
<evidence type="ECO:0000256" key="5">
    <source>
        <dbReference type="ARBA" id="ARBA00023295"/>
    </source>
</evidence>
<dbReference type="GO" id="GO:0008061">
    <property type="term" value="F:chitin binding"/>
    <property type="evidence" value="ECO:0007669"/>
    <property type="project" value="InterPro"/>
</dbReference>
<dbReference type="EMBL" id="QQAH01000001">
    <property type="protein sequence ID" value="RDD83146.1"/>
    <property type="molecule type" value="Genomic_DNA"/>
</dbReference>
<keyword evidence="3 7" id="KW-0378">Hydrolase</keyword>
<dbReference type="Gene3D" id="3.10.50.10">
    <property type="match status" value="1"/>
</dbReference>
<evidence type="ECO:0000259" key="10">
    <source>
        <dbReference type="PROSITE" id="PS51910"/>
    </source>
</evidence>
<evidence type="ECO:0000313" key="11">
    <source>
        <dbReference type="EMBL" id="RDD83146.1"/>
    </source>
</evidence>
<dbReference type="EC" id="3.2.1.14" evidence="2"/>
<gene>
    <name evidence="11" type="ORF">DVJ77_00590</name>
</gene>
<protein>
    <recommendedName>
        <fullName evidence="2">chitinase</fullName>
        <ecNumber evidence="2">3.2.1.14</ecNumber>
    </recommendedName>
</protein>
<dbReference type="GO" id="GO:0000272">
    <property type="term" value="P:polysaccharide catabolic process"/>
    <property type="evidence" value="ECO:0007669"/>
    <property type="project" value="UniProtKB-KW"/>
</dbReference>
<dbReference type="SMART" id="SM00636">
    <property type="entry name" value="Glyco_18"/>
    <property type="match status" value="1"/>
</dbReference>
<evidence type="ECO:0000313" key="12">
    <source>
        <dbReference type="Proteomes" id="UP000253782"/>
    </source>
</evidence>
<dbReference type="InterPro" id="IPR050314">
    <property type="entry name" value="Glycosyl_Hydrlase_18"/>
</dbReference>
<evidence type="ECO:0000256" key="2">
    <source>
        <dbReference type="ARBA" id="ARBA00012729"/>
    </source>
</evidence>
<proteinExistence type="inferred from homology"/>
<dbReference type="OrthoDB" id="9775889at2"/>
<dbReference type="InterPro" id="IPR029070">
    <property type="entry name" value="Chitinase_insertion_sf"/>
</dbReference>
<name>A0A369UR65_9GAMM</name>
<evidence type="ECO:0000256" key="4">
    <source>
        <dbReference type="ARBA" id="ARBA00023024"/>
    </source>
</evidence>
<dbReference type="Gene3D" id="3.20.20.80">
    <property type="entry name" value="Glycosidases"/>
    <property type="match status" value="1"/>
</dbReference>
<feature type="region of interest" description="Disordered" evidence="9">
    <location>
        <begin position="22"/>
        <end position="51"/>
    </location>
</feature>
<dbReference type="Pfam" id="PF00704">
    <property type="entry name" value="Glyco_hydro_18"/>
    <property type="match status" value="1"/>
</dbReference>
<keyword evidence="4" id="KW-0146">Chitin degradation</keyword>
<evidence type="ECO:0000256" key="3">
    <source>
        <dbReference type="ARBA" id="ARBA00022801"/>
    </source>
</evidence>
<dbReference type="AlphaFoldDB" id="A0A369UR65"/>
<dbReference type="InterPro" id="IPR011583">
    <property type="entry name" value="Chitinase_II/V-like_cat"/>
</dbReference>
<dbReference type="PROSITE" id="PS51910">
    <property type="entry name" value="GH18_2"/>
    <property type="match status" value="1"/>
</dbReference>
<evidence type="ECO:0000256" key="1">
    <source>
        <dbReference type="ARBA" id="ARBA00000822"/>
    </source>
</evidence>
<keyword evidence="6" id="KW-0119">Carbohydrate metabolism</keyword>
<comment type="similarity">
    <text evidence="8">Belongs to the glycosyl hydrolase 18 family.</text>
</comment>
<dbReference type="SUPFAM" id="SSF51445">
    <property type="entry name" value="(Trans)glycosidases"/>
    <property type="match status" value="1"/>
</dbReference>
<evidence type="ECO:0000256" key="8">
    <source>
        <dbReference type="RuleBase" id="RU004453"/>
    </source>
</evidence>
<keyword evidence="12" id="KW-1185">Reference proteome</keyword>
<keyword evidence="5 7" id="KW-0326">Glycosidase</keyword>
<evidence type="ECO:0000256" key="7">
    <source>
        <dbReference type="RuleBase" id="RU000489"/>
    </source>
</evidence>
<dbReference type="InterPro" id="IPR001223">
    <property type="entry name" value="Glyco_hydro18_cat"/>
</dbReference>
<accession>A0A369UR65</accession>
<dbReference type="GO" id="GO:0006032">
    <property type="term" value="P:chitin catabolic process"/>
    <property type="evidence" value="ECO:0007669"/>
    <property type="project" value="UniProtKB-KW"/>
</dbReference>
<sequence length="494" mass="54124">MAAIAGVDQFASDSLVTLGMHAGSGEKSGGHGQAKQLQSSHRDHSHDSGGYMVKSRRSIVVASKEGQYCLSCGADRPALQRTFSATTTRYAMRGSLNTRGQSGYFRGWMFIARLFGLCLVLISGGVQAAKDQGHDYRIVGYVGDARPLPSISANKLDAINFAFATLTPAGNVELKSPTATQSLADLVALRKINPRLKILASVGGWGADHFSEAAWDDTERHRFADSAADLLDQHDLDGIDIDWEYPTLAGPGISHQPEDRRHFSLLLETLRKRLDQLGAAHGGKHYLLTIAAADSEFVAGIELKRVARSLDWINLMTYDFHNGLTPSTGHHAGLHLSKLAPANDRAADKAVQQFLAAGVPARKLVLGVAFYGRAFGDVDPQHDGMQQKYAHFVGAPSWHDLKVDYITYNVGTYNGGDNDSGKNGYVRYWDEQAQAPYLWNADKHIFVSYDDPQSLRAKAAYVRANNLGGMMYWEHSLDQDEQLLDVVRQGLRKP</sequence>
<evidence type="ECO:0000256" key="6">
    <source>
        <dbReference type="ARBA" id="ARBA00023326"/>
    </source>
</evidence>
<reference evidence="11 12" key="1">
    <citation type="submission" date="2018-07" db="EMBL/GenBank/DDBJ databases">
        <title>Dyella tabacisoli L4-6T, whole genome shotgun sequence.</title>
        <authorList>
            <person name="Zhou X.-K."/>
            <person name="Li W.-J."/>
            <person name="Duan Y.-Q."/>
        </authorList>
    </citation>
    <scope>NUCLEOTIDE SEQUENCE [LARGE SCALE GENOMIC DNA]</scope>
    <source>
        <strain evidence="11 12">L4-6</strain>
    </source>
</reference>
<evidence type="ECO:0000256" key="9">
    <source>
        <dbReference type="SAM" id="MobiDB-lite"/>
    </source>
</evidence>
<comment type="caution">
    <text evidence="11">The sequence shown here is derived from an EMBL/GenBank/DDBJ whole genome shotgun (WGS) entry which is preliminary data.</text>
</comment>
<comment type="catalytic activity">
    <reaction evidence="1">
        <text>Random endo-hydrolysis of N-acetyl-beta-D-glucosaminide (1-&gt;4)-beta-linkages in chitin and chitodextrins.</text>
        <dbReference type="EC" id="3.2.1.14"/>
    </reaction>
</comment>
<dbReference type="SUPFAM" id="SSF54556">
    <property type="entry name" value="Chitinase insertion domain"/>
    <property type="match status" value="1"/>
</dbReference>
<dbReference type="Proteomes" id="UP000253782">
    <property type="component" value="Unassembled WGS sequence"/>
</dbReference>
<dbReference type="GO" id="GO:0008843">
    <property type="term" value="F:endochitinase activity"/>
    <property type="evidence" value="ECO:0007669"/>
    <property type="project" value="UniProtKB-EC"/>
</dbReference>
<dbReference type="InterPro" id="IPR017853">
    <property type="entry name" value="GH"/>
</dbReference>
<dbReference type="CDD" id="cd06548">
    <property type="entry name" value="GH18_chitinase"/>
    <property type="match status" value="1"/>
</dbReference>
<dbReference type="PANTHER" id="PTHR11177:SF317">
    <property type="entry name" value="CHITINASE 12-RELATED"/>
    <property type="match status" value="1"/>
</dbReference>
<dbReference type="PANTHER" id="PTHR11177">
    <property type="entry name" value="CHITINASE"/>
    <property type="match status" value="1"/>
</dbReference>
<dbReference type="InterPro" id="IPR001579">
    <property type="entry name" value="Glyco_hydro_18_chit_AS"/>
</dbReference>
<dbReference type="PROSITE" id="PS01095">
    <property type="entry name" value="GH18_1"/>
    <property type="match status" value="1"/>
</dbReference>
<keyword evidence="6" id="KW-0624">Polysaccharide degradation</keyword>
<organism evidence="11 12">
    <name type="scientific">Dyella tabacisoli</name>
    <dbReference type="NCBI Taxonomy" id="2282381"/>
    <lineage>
        <taxon>Bacteria</taxon>
        <taxon>Pseudomonadati</taxon>
        <taxon>Pseudomonadota</taxon>
        <taxon>Gammaproteobacteria</taxon>
        <taxon>Lysobacterales</taxon>
        <taxon>Rhodanobacteraceae</taxon>
        <taxon>Dyella</taxon>
    </lineage>
</organism>